<organism evidence="7 8">
    <name type="scientific">Sediminihaliea albiluteola</name>
    <dbReference type="NCBI Taxonomy" id="2758564"/>
    <lineage>
        <taxon>Bacteria</taxon>
        <taxon>Pseudomonadati</taxon>
        <taxon>Pseudomonadota</taxon>
        <taxon>Gammaproteobacteria</taxon>
        <taxon>Cellvibrionales</taxon>
        <taxon>Halieaceae</taxon>
        <taxon>Sediminihaliea</taxon>
    </lineage>
</organism>
<dbReference type="GO" id="GO:0015171">
    <property type="term" value="F:amino acid transmembrane transporter activity"/>
    <property type="evidence" value="ECO:0007669"/>
    <property type="project" value="TreeGrafter"/>
</dbReference>
<feature type="transmembrane region" description="Helical" evidence="6">
    <location>
        <begin position="71"/>
        <end position="91"/>
    </location>
</feature>
<keyword evidence="4 6" id="KW-1133">Transmembrane helix</keyword>
<dbReference type="PANTHER" id="PTHR30086">
    <property type="entry name" value="ARGININE EXPORTER PROTEIN ARGO"/>
    <property type="match status" value="1"/>
</dbReference>
<evidence type="ECO:0000256" key="5">
    <source>
        <dbReference type="ARBA" id="ARBA00023136"/>
    </source>
</evidence>
<keyword evidence="5 6" id="KW-0472">Membrane</keyword>
<evidence type="ECO:0000313" key="7">
    <source>
        <dbReference type="EMBL" id="MBA6411969.1"/>
    </source>
</evidence>
<evidence type="ECO:0000313" key="8">
    <source>
        <dbReference type="Proteomes" id="UP000539350"/>
    </source>
</evidence>
<evidence type="ECO:0000256" key="2">
    <source>
        <dbReference type="ARBA" id="ARBA00022475"/>
    </source>
</evidence>
<dbReference type="EMBL" id="JACFXU010000013">
    <property type="protein sequence ID" value="MBA6411969.1"/>
    <property type="molecule type" value="Genomic_DNA"/>
</dbReference>
<dbReference type="PANTHER" id="PTHR30086:SF16">
    <property type="entry name" value="AMINO ACID EFFLUX PERMEASE RHTB FAMILY"/>
    <property type="match status" value="1"/>
</dbReference>
<feature type="transmembrane region" description="Helical" evidence="6">
    <location>
        <begin position="40"/>
        <end position="65"/>
    </location>
</feature>
<dbReference type="InterPro" id="IPR001123">
    <property type="entry name" value="LeuE-type"/>
</dbReference>
<protein>
    <submittedName>
        <fullName evidence="7">LysE family translocator</fullName>
    </submittedName>
</protein>
<dbReference type="RefSeq" id="WP_182168806.1">
    <property type="nucleotide sequence ID" value="NZ_JACFXU010000013.1"/>
</dbReference>
<keyword evidence="3 6" id="KW-0812">Transmembrane</keyword>
<comment type="caution">
    <text evidence="7">The sequence shown here is derived from an EMBL/GenBank/DDBJ whole genome shotgun (WGS) entry which is preliminary data.</text>
</comment>
<proteinExistence type="predicted"/>
<reference evidence="7 8" key="1">
    <citation type="submission" date="2020-07" db="EMBL/GenBank/DDBJ databases">
        <title>Halieaceae bacterium, F7430, whole genome shotgun sequencing project.</title>
        <authorList>
            <person name="Jiang S."/>
            <person name="Liu Z.W."/>
            <person name="Du Z.J."/>
        </authorList>
    </citation>
    <scope>NUCLEOTIDE SEQUENCE [LARGE SCALE GENOMIC DNA]</scope>
    <source>
        <strain evidence="7 8">F7430</strain>
    </source>
</reference>
<dbReference type="Pfam" id="PF01810">
    <property type="entry name" value="LysE"/>
    <property type="match status" value="1"/>
</dbReference>
<feature type="transmembrane region" description="Helical" evidence="6">
    <location>
        <begin position="182"/>
        <end position="203"/>
    </location>
</feature>
<evidence type="ECO:0000256" key="3">
    <source>
        <dbReference type="ARBA" id="ARBA00022692"/>
    </source>
</evidence>
<keyword evidence="8" id="KW-1185">Reference proteome</keyword>
<comment type="subcellular location">
    <subcellularLocation>
        <location evidence="1">Cell membrane</location>
        <topology evidence="1">Multi-pass membrane protein</topology>
    </subcellularLocation>
</comment>
<feature type="transmembrane region" description="Helical" evidence="6">
    <location>
        <begin position="6"/>
        <end position="28"/>
    </location>
</feature>
<evidence type="ECO:0000256" key="1">
    <source>
        <dbReference type="ARBA" id="ARBA00004651"/>
    </source>
</evidence>
<sequence length="210" mass="22088">MEFSQWLSLLSICLLGAISPGPSLAVVMSNAMQLGFRAGLHCAIAHGSAVALYALLTVTGLALLISQSPSLFSAIQISGAAYLIWLGIKALRKAPKGSNTGAQPLVGSGPISSGFLVAFLNPKLAIFMLALFSQFLGPELTVTMKVIMVATVGITDGSWYCLVAALVSRRSMLKHILAKPRLIDALFATVLIALGASVLWRALGPFFTWA</sequence>
<accession>A0A7W2TU17</accession>
<dbReference type="Proteomes" id="UP000539350">
    <property type="component" value="Unassembled WGS sequence"/>
</dbReference>
<dbReference type="AlphaFoldDB" id="A0A7W2TU17"/>
<gene>
    <name evidence="7" type="ORF">H2508_02445</name>
</gene>
<keyword evidence="2" id="KW-1003">Cell membrane</keyword>
<feature type="transmembrane region" description="Helical" evidence="6">
    <location>
        <begin position="111"/>
        <end position="136"/>
    </location>
</feature>
<evidence type="ECO:0000256" key="4">
    <source>
        <dbReference type="ARBA" id="ARBA00022989"/>
    </source>
</evidence>
<feature type="transmembrane region" description="Helical" evidence="6">
    <location>
        <begin position="142"/>
        <end position="162"/>
    </location>
</feature>
<dbReference type="GO" id="GO:0005886">
    <property type="term" value="C:plasma membrane"/>
    <property type="evidence" value="ECO:0007669"/>
    <property type="project" value="UniProtKB-SubCell"/>
</dbReference>
<name>A0A7W2TU17_9GAMM</name>
<evidence type="ECO:0000256" key="6">
    <source>
        <dbReference type="SAM" id="Phobius"/>
    </source>
</evidence>